<comment type="caution">
    <text evidence="1">The sequence shown here is derived from an EMBL/GenBank/DDBJ whole genome shotgun (WGS) entry which is preliminary data.</text>
</comment>
<sequence>MTSIALIHGSRSLCEFKMLSKIIVAVLAASATVIAAPAVTHVENVLDVNKETDIDINQTYIVTEVPDYSGKESFDDENYDQGYANNDFAYGAEKYGQGHGYEETGNYMYGAQKYDQGYGHEGQGGYEEGYEIDHDTIYAKEILCPAVYKVIYMTVPVKCDCKTETRYGKSADVDIKNVQFEKEYKYYDGKSSY</sequence>
<dbReference type="VEuPathDB" id="FungiDB:SeMB42_g04234"/>
<proteinExistence type="predicted"/>
<organism evidence="1 2">
    <name type="scientific">Synchytrium endobioticum</name>
    <dbReference type="NCBI Taxonomy" id="286115"/>
    <lineage>
        <taxon>Eukaryota</taxon>
        <taxon>Fungi</taxon>
        <taxon>Fungi incertae sedis</taxon>
        <taxon>Chytridiomycota</taxon>
        <taxon>Chytridiomycota incertae sedis</taxon>
        <taxon>Chytridiomycetes</taxon>
        <taxon>Synchytriales</taxon>
        <taxon>Synchytriaceae</taxon>
        <taxon>Synchytrium</taxon>
    </lineage>
</organism>
<evidence type="ECO:0000313" key="1">
    <source>
        <dbReference type="EMBL" id="TPX38875.1"/>
    </source>
</evidence>
<evidence type="ECO:0000313" key="2">
    <source>
        <dbReference type="Proteomes" id="UP000320475"/>
    </source>
</evidence>
<dbReference type="EMBL" id="QEAM01000552">
    <property type="protein sequence ID" value="TPX38875.1"/>
    <property type="molecule type" value="Genomic_DNA"/>
</dbReference>
<dbReference type="Proteomes" id="UP000320475">
    <property type="component" value="Unassembled WGS sequence"/>
</dbReference>
<accession>A0A507CLB9</accession>
<protein>
    <submittedName>
        <fullName evidence="1">Uncharacterized protein</fullName>
    </submittedName>
</protein>
<gene>
    <name evidence="1" type="ORF">SeLEV6574_g07553</name>
</gene>
<name>A0A507CLB9_9FUNG</name>
<dbReference type="AlphaFoldDB" id="A0A507CLB9"/>
<reference evidence="1 2" key="1">
    <citation type="journal article" date="2019" name="Sci. Rep.">
        <title>Comparative genomics of chytrid fungi reveal insights into the obligate biotrophic and pathogenic lifestyle of Synchytrium endobioticum.</title>
        <authorList>
            <person name="van de Vossenberg B.T.L.H."/>
            <person name="Warris S."/>
            <person name="Nguyen H.D.T."/>
            <person name="van Gent-Pelzer M.P.E."/>
            <person name="Joly D.L."/>
            <person name="van de Geest H.C."/>
            <person name="Bonants P.J.M."/>
            <person name="Smith D.S."/>
            <person name="Levesque C.A."/>
            <person name="van der Lee T.A.J."/>
        </authorList>
    </citation>
    <scope>NUCLEOTIDE SEQUENCE [LARGE SCALE GENOMIC DNA]</scope>
    <source>
        <strain evidence="1 2">LEV6574</strain>
    </source>
</reference>